<accession>A0A1F4UAJ4</accession>
<dbReference type="AlphaFoldDB" id="A0A1F4UAJ4"/>
<organism evidence="2 3">
    <name type="scientific">candidate division WOR-3 bacterium RBG_13_43_14</name>
    <dbReference type="NCBI Taxonomy" id="1802590"/>
    <lineage>
        <taxon>Bacteria</taxon>
        <taxon>Bacteria division WOR-3</taxon>
    </lineage>
</organism>
<reference evidence="2 3" key="1">
    <citation type="journal article" date="2016" name="Nat. Commun.">
        <title>Thousands of microbial genomes shed light on interconnected biogeochemical processes in an aquifer system.</title>
        <authorList>
            <person name="Anantharaman K."/>
            <person name="Brown C.T."/>
            <person name="Hug L.A."/>
            <person name="Sharon I."/>
            <person name="Castelle C.J."/>
            <person name="Probst A.J."/>
            <person name="Thomas B.C."/>
            <person name="Singh A."/>
            <person name="Wilkins M.J."/>
            <person name="Karaoz U."/>
            <person name="Brodie E.L."/>
            <person name="Williams K.H."/>
            <person name="Hubbard S.S."/>
            <person name="Banfield J.F."/>
        </authorList>
    </citation>
    <scope>NUCLEOTIDE SEQUENCE [LARGE SCALE GENOMIC DNA]</scope>
</reference>
<protein>
    <submittedName>
        <fullName evidence="2">Uncharacterized protein</fullName>
    </submittedName>
</protein>
<evidence type="ECO:0000313" key="2">
    <source>
        <dbReference type="EMBL" id="OGC41907.1"/>
    </source>
</evidence>
<proteinExistence type="predicted"/>
<dbReference type="EMBL" id="MEUM01000090">
    <property type="protein sequence ID" value="OGC41907.1"/>
    <property type="molecule type" value="Genomic_DNA"/>
</dbReference>
<feature type="signal peptide" evidence="1">
    <location>
        <begin position="1"/>
        <end position="22"/>
    </location>
</feature>
<gene>
    <name evidence="2" type="ORF">A2Y85_01065</name>
</gene>
<feature type="chain" id="PRO_5009514820" evidence="1">
    <location>
        <begin position="23"/>
        <end position="121"/>
    </location>
</feature>
<sequence>MKYVTALFCVMTLVLCIGCSQTKTIVIDLSNNQSIAVAYDGYYTLNGGAQEAMTGTTPNNYEFDLSKGDILQGIVYKSDSSNFTDTLVFKIFIDDVEQTSFTRNIIIPTELGGIGFQLTVQ</sequence>
<keyword evidence="1" id="KW-0732">Signal</keyword>
<evidence type="ECO:0000313" key="3">
    <source>
        <dbReference type="Proteomes" id="UP000177025"/>
    </source>
</evidence>
<comment type="caution">
    <text evidence="2">The sequence shown here is derived from an EMBL/GenBank/DDBJ whole genome shotgun (WGS) entry which is preliminary data.</text>
</comment>
<name>A0A1F4UAJ4_UNCW3</name>
<evidence type="ECO:0000256" key="1">
    <source>
        <dbReference type="SAM" id="SignalP"/>
    </source>
</evidence>
<dbReference type="Proteomes" id="UP000177025">
    <property type="component" value="Unassembled WGS sequence"/>
</dbReference>